<dbReference type="AlphaFoldDB" id="A0A1D3LAL0"/>
<feature type="transmembrane region" description="Helical" evidence="1">
    <location>
        <begin position="265"/>
        <end position="286"/>
    </location>
</feature>
<dbReference type="Pfam" id="PF06022">
    <property type="entry name" value="Cir_Bir_Yir"/>
    <property type="match status" value="1"/>
</dbReference>
<gene>
    <name evidence="2" type="ORF">PCHDK_000544700</name>
</gene>
<evidence type="ECO:0000256" key="1">
    <source>
        <dbReference type="SAM" id="Phobius"/>
    </source>
</evidence>
<evidence type="ECO:0000313" key="3">
    <source>
        <dbReference type="Proteomes" id="UP000195879"/>
    </source>
</evidence>
<keyword evidence="1" id="KW-0812">Transmembrane</keyword>
<keyword evidence="1" id="KW-0472">Membrane</keyword>
<dbReference type="InterPro" id="IPR006477">
    <property type="entry name" value="Yir_bir_cir"/>
</dbReference>
<organism evidence="2 3">
    <name type="scientific">Plasmodium chabaudi adami</name>
    <dbReference type="NCBI Taxonomy" id="5826"/>
    <lineage>
        <taxon>Eukaryota</taxon>
        <taxon>Sar</taxon>
        <taxon>Alveolata</taxon>
        <taxon>Apicomplexa</taxon>
        <taxon>Aconoidasida</taxon>
        <taxon>Haemosporida</taxon>
        <taxon>Plasmodiidae</taxon>
        <taxon>Plasmodium</taxon>
        <taxon>Plasmodium (Vinckeia)</taxon>
    </lineage>
</organism>
<dbReference type="EMBL" id="FMIO01000473">
    <property type="protein sequence ID" value="SCL95397.1"/>
    <property type="molecule type" value="Genomic_DNA"/>
</dbReference>
<sequence length="313" mass="35758">MSKNLCTIFKAIDELITAKVDGNGIVVEYNNMFDAYCPTNTGGKTRKNGEEGQCIGYSETVISAFIQLQESFKSDNGQDKLERDKLAQYAILWLCYKINQHPSINYGIDDIYKNFAEYRYWTSKYNKYIEQIKKYMDIKDMSKLYEAFILLCNMYTEIDANKSNCTKCSQKASEFVKKFEILNDDSNNTEGSSYTQLLHALSNDYDNFKKTCCKGQSSNFPSLPQISPKKSFVQNPIEGPGNTPGQTSTQNSDVTISSSSIANKLIPSLLICSIPIFLGIAYKYSLFGFDKRFHRQYLREKLKKIKKKMASYV</sequence>
<dbReference type="NCBIfam" id="TIGR01590">
    <property type="entry name" value="yir-bir-cir_Pla"/>
    <property type="match status" value="1"/>
</dbReference>
<reference evidence="2 3" key="1">
    <citation type="submission" date="2016-08" db="EMBL/GenBank/DDBJ databases">
        <authorList>
            <consortium name="Pathogen Informatics"/>
        </authorList>
    </citation>
    <scope>NUCLEOTIDE SEQUENCE [LARGE SCALE GENOMIC DNA]</scope>
    <source>
        <strain evidence="2 3">DK</strain>
    </source>
</reference>
<proteinExistence type="predicted"/>
<name>A0A1D3LAL0_PLACE</name>
<protein>
    <submittedName>
        <fullName evidence="2">Plasmodium variant antigen protein Cir/Yir/Bir, putative</fullName>
    </submittedName>
</protein>
<accession>A0A1D3LAL0</accession>
<evidence type="ECO:0000313" key="2">
    <source>
        <dbReference type="EMBL" id="SCL95397.1"/>
    </source>
</evidence>
<keyword evidence="1" id="KW-1133">Transmembrane helix</keyword>
<dbReference type="Proteomes" id="UP000195879">
    <property type="component" value="Unassembled WGS sequence"/>
</dbReference>